<dbReference type="HOGENOM" id="CLU_005533_0_3_1"/>
<dbReference type="InterPro" id="IPR029063">
    <property type="entry name" value="SAM-dependent_MTases_sf"/>
</dbReference>
<gene>
    <name evidence="6" type="ORF">CERSUDRAFT_152302</name>
</gene>
<dbReference type="PROSITE" id="PS51683">
    <property type="entry name" value="SAM_OMT_II"/>
    <property type="match status" value="1"/>
</dbReference>
<dbReference type="Pfam" id="PF08100">
    <property type="entry name" value="Dimerisation"/>
    <property type="match status" value="1"/>
</dbReference>
<dbReference type="Proteomes" id="UP000016930">
    <property type="component" value="Unassembled WGS sequence"/>
</dbReference>
<dbReference type="PANTHER" id="PTHR43712:SF2">
    <property type="entry name" value="O-METHYLTRANSFERASE CICE"/>
    <property type="match status" value="1"/>
</dbReference>
<proteinExistence type="predicted"/>
<dbReference type="AlphaFoldDB" id="M2RK70"/>
<evidence type="ECO:0000256" key="2">
    <source>
        <dbReference type="ARBA" id="ARBA00022679"/>
    </source>
</evidence>
<dbReference type="GO" id="GO:0032259">
    <property type="term" value="P:methylation"/>
    <property type="evidence" value="ECO:0007669"/>
    <property type="project" value="UniProtKB-KW"/>
</dbReference>
<dbReference type="Gene3D" id="1.10.10.10">
    <property type="entry name" value="Winged helix-like DNA-binding domain superfamily/Winged helix DNA-binding domain"/>
    <property type="match status" value="1"/>
</dbReference>
<sequence>MSTVKALSDIIANGVTSIQTACDARNVSFPSLDEPFSPQSEAIRQAVFSDIKTIIAAAYQLIATLQVPPAYVAEKATSFLHAPSLDLVLAGNVVEILRDAGPQGLHVNEIAAKNDLEPRKLARILRFLANHHIFKELKPDVFANTRLSTTLDTGKSLDALRENASEKYDNTEGFAALIGHLTDESMKSAAYLSDTLTDSRTASSYQPTESAFNRAFGTSAGIFDWFEQPENAFRLKRFNAGMRATAGGTSELVAGFEWDALPEGSVVIDVGGGIGAMTKQLSDQHKNLRYIVQDRAATIEGAEKIWETERPEALRSGLVHLQAHDFFDEQPVTNASVFMLRAIVHDWPDHYARKILEKLRPVATSNTKLILIEHIVRYACRSEGQFSDIPGAEEPEAPEPLLPNFGTAGGREYMVDLQMMHLLNAQERTIPQFVELLGSAGWKLERVIRSPSDRFALLVASPV</sequence>
<dbReference type="InterPro" id="IPR016461">
    <property type="entry name" value="COMT-like"/>
</dbReference>
<evidence type="ECO:0000313" key="6">
    <source>
        <dbReference type="EMBL" id="EMD39226.1"/>
    </source>
</evidence>
<dbReference type="OrthoDB" id="2410195at2759"/>
<reference evidence="6 7" key="1">
    <citation type="journal article" date="2012" name="Proc. Natl. Acad. Sci. U.S.A.">
        <title>Comparative genomics of Ceriporiopsis subvermispora and Phanerochaete chrysosporium provide insight into selective ligninolysis.</title>
        <authorList>
            <person name="Fernandez-Fueyo E."/>
            <person name="Ruiz-Duenas F.J."/>
            <person name="Ferreira P."/>
            <person name="Floudas D."/>
            <person name="Hibbett D.S."/>
            <person name="Canessa P."/>
            <person name="Larrondo L.F."/>
            <person name="James T.Y."/>
            <person name="Seelenfreund D."/>
            <person name="Lobos S."/>
            <person name="Polanco R."/>
            <person name="Tello M."/>
            <person name="Honda Y."/>
            <person name="Watanabe T."/>
            <person name="Watanabe T."/>
            <person name="Ryu J.S."/>
            <person name="Kubicek C.P."/>
            <person name="Schmoll M."/>
            <person name="Gaskell J."/>
            <person name="Hammel K.E."/>
            <person name="St John F.J."/>
            <person name="Vanden Wymelenberg A."/>
            <person name="Sabat G."/>
            <person name="Splinter BonDurant S."/>
            <person name="Syed K."/>
            <person name="Yadav J.S."/>
            <person name="Doddapaneni H."/>
            <person name="Subramanian V."/>
            <person name="Lavin J.L."/>
            <person name="Oguiza J.A."/>
            <person name="Perez G."/>
            <person name="Pisabarro A.G."/>
            <person name="Ramirez L."/>
            <person name="Santoyo F."/>
            <person name="Master E."/>
            <person name="Coutinho P.M."/>
            <person name="Henrissat B."/>
            <person name="Lombard V."/>
            <person name="Magnuson J.K."/>
            <person name="Kuees U."/>
            <person name="Hori C."/>
            <person name="Igarashi K."/>
            <person name="Samejima M."/>
            <person name="Held B.W."/>
            <person name="Barry K.W."/>
            <person name="LaButti K.M."/>
            <person name="Lapidus A."/>
            <person name="Lindquist E.A."/>
            <person name="Lucas S.M."/>
            <person name="Riley R."/>
            <person name="Salamov A.A."/>
            <person name="Hoffmeister D."/>
            <person name="Schwenk D."/>
            <person name="Hadar Y."/>
            <person name="Yarden O."/>
            <person name="de Vries R.P."/>
            <person name="Wiebenga A."/>
            <person name="Stenlid J."/>
            <person name="Eastwood D."/>
            <person name="Grigoriev I.V."/>
            <person name="Berka R.M."/>
            <person name="Blanchette R.A."/>
            <person name="Kersten P."/>
            <person name="Martinez A.T."/>
            <person name="Vicuna R."/>
            <person name="Cullen D."/>
        </authorList>
    </citation>
    <scope>NUCLEOTIDE SEQUENCE [LARGE SCALE GENOMIC DNA]</scope>
    <source>
        <strain evidence="6 7">B</strain>
    </source>
</reference>
<protein>
    <submittedName>
        <fullName evidence="6">Uncharacterized protein</fullName>
    </submittedName>
</protein>
<dbReference type="STRING" id="914234.M2RK70"/>
<organism evidence="6 7">
    <name type="scientific">Ceriporiopsis subvermispora (strain B)</name>
    <name type="common">White-rot fungus</name>
    <name type="synonym">Gelatoporia subvermispora</name>
    <dbReference type="NCBI Taxonomy" id="914234"/>
    <lineage>
        <taxon>Eukaryota</taxon>
        <taxon>Fungi</taxon>
        <taxon>Dikarya</taxon>
        <taxon>Basidiomycota</taxon>
        <taxon>Agaricomycotina</taxon>
        <taxon>Agaricomycetes</taxon>
        <taxon>Polyporales</taxon>
        <taxon>Gelatoporiaceae</taxon>
        <taxon>Gelatoporia</taxon>
    </lineage>
</organism>
<dbReference type="SUPFAM" id="SSF53335">
    <property type="entry name" value="S-adenosyl-L-methionine-dependent methyltransferases"/>
    <property type="match status" value="1"/>
</dbReference>
<dbReference type="SUPFAM" id="SSF46785">
    <property type="entry name" value="Winged helix' DNA-binding domain"/>
    <property type="match status" value="1"/>
</dbReference>
<dbReference type="GO" id="GO:0008171">
    <property type="term" value="F:O-methyltransferase activity"/>
    <property type="evidence" value="ECO:0007669"/>
    <property type="project" value="InterPro"/>
</dbReference>
<feature type="domain" description="O-methyltransferase dimerisation" evidence="5">
    <location>
        <begin position="92"/>
        <end position="151"/>
    </location>
</feature>
<dbReference type="InterPro" id="IPR012967">
    <property type="entry name" value="COMT_dimerisation"/>
</dbReference>
<dbReference type="InterPro" id="IPR001077">
    <property type="entry name" value="COMT_C"/>
</dbReference>
<dbReference type="EMBL" id="KB445794">
    <property type="protein sequence ID" value="EMD39226.1"/>
    <property type="molecule type" value="Genomic_DNA"/>
</dbReference>
<accession>M2RK70</accession>
<feature type="domain" description="O-methyltransferase C-terminal" evidence="4">
    <location>
        <begin position="206"/>
        <end position="379"/>
    </location>
</feature>
<dbReference type="InterPro" id="IPR036390">
    <property type="entry name" value="WH_DNA-bd_sf"/>
</dbReference>
<evidence type="ECO:0000259" key="5">
    <source>
        <dbReference type="Pfam" id="PF08100"/>
    </source>
</evidence>
<evidence type="ECO:0000256" key="1">
    <source>
        <dbReference type="ARBA" id="ARBA00022603"/>
    </source>
</evidence>
<keyword evidence="1" id="KW-0489">Methyltransferase</keyword>
<dbReference type="Gene3D" id="3.40.50.150">
    <property type="entry name" value="Vaccinia Virus protein VP39"/>
    <property type="match status" value="1"/>
</dbReference>
<evidence type="ECO:0000313" key="7">
    <source>
        <dbReference type="Proteomes" id="UP000016930"/>
    </source>
</evidence>
<dbReference type="InterPro" id="IPR036388">
    <property type="entry name" value="WH-like_DNA-bd_sf"/>
</dbReference>
<keyword evidence="3" id="KW-0949">S-adenosyl-L-methionine</keyword>
<keyword evidence="2" id="KW-0808">Transferase</keyword>
<keyword evidence="7" id="KW-1185">Reference proteome</keyword>
<evidence type="ECO:0000259" key="4">
    <source>
        <dbReference type="Pfam" id="PF00891"/>
    </source>
</evidence>
<evidence type="ECO:0000256" key="3">
    <source>
        <dbReference type="ARBA" id="ARBA00022691"/>
    </source>
</evidence>
<dbReference type="Pfam" id="PF00891">
    <property type="entry name" value="Methyltransf_2"/>
    <property type="match status" value="1"/>
</dbReference>
<dbReference type="PANTHER" id="PTHR43712">
    <property type="entry name" value="PUTATIVE (AFU_ORTHOLOGUE AFUA_4G14580)-RELATED"/>
    <property type="match status" value="1"/>
</dbReference>
<name>M2RK70_CERS8</name>